<evidence type="ECO:0000313" key="3">
    <source>
        <dbReference type="Proteomes" id="UP000295703"/>
    </source>
</evidence>
<feature type="compositionally biased region" description="Low complexity" evidence="1">
    <location>
        <begin position="1"/>
        <end position="20"/>
    </location>
</feature>
<gene>
    <name evidence="2" type="ORF">CTRI78_v011074</name>
</gene>
<feature type="region of interest" description="Disordered" evidence="1">
    <location>
        <begin position="105"/>
        <end position="160"/>
    </location>
</feature>
<feature type="region of interest" description="Disordered" evidence="1">
    <location>
        <begin position="1"/>
        <end position="38"/>
    </location>
</feature>
<comment type="caution">
    <text evidence="2">The sequence shown here is derived from an EMBL/GenBank/DDBJ whole genome shotgun (WGS) entry which is preliminary data.</text>
</comment>
<proteinExistence type="predicted"/>
<organism evidence="2 3">
    <name type="scientific">Colletotrichum trifolii</name>
    <dbReference type="NCBI Taxonomy" id="5466"/>
    <lineage>
        <taxon>Eukaryota</taxon>
        <taxon>Fungi</taxon>
        <taxon>Dikarya</taxon>
        <taxon>Ascomycota</taxon>
        <taxon>Pezizomycotina</taxon>
        <taxon>Sordariomycetes</taxon>
        <taxon>Hypocreomycetidae</taxon>
        <taxon>Glomerellales</taxon>
        <taxon>Glomerellaceae</taxon>
        <taxon>Colletotrichum</taxon>
        <taxon>Colletotrichum orbiculare species complex</taxon>
    </lineage>
</organism>
<keyword evidence="3" id="KW-1185">Reference proteome</keyword>
<evidence type="ECO:0000256" key="1">
    <source>
        <dbReference type="SAM" id="MobiDB-lite"/>
    </source>
</evidence>
<reference evidence="2 3" key="1">
    <citation type="submission" date="2018-12" db="EMBL/GenBank/DDBJ databases">
        <title>Genome sequence and assembly of Colletotrichum trifolii.</title>
        <authorList>
            <person name="Gan P."/>
            <person name="Shirasu K."/>
        </authorList>
    </citation>
    <scope>NUCLEOTIDE SEQUENCE [LARGE SCALE GENOMIC DNA]</scope>
    <source>
        <strain evidence="2 3">543-2</strain>
    </source>
</reference>
<dbReference type="EMBL" id="RYZW01000220">
    <property type="protein sequence ID" value="TDZ37643.1"/>
    <property type="molecule type" value="Genomic_DNA"/>
</dbReference>
<dbReference type="AlphaFoldDB" id="A0A4R8QT64"/>
<evidence type="ECO:0000313" key="2">
    <source>
        <dbReference type="EMBL" id="TDZ37643.1"/>
    </source>
</evidence>
<dbReference type="Proteomes" id="UP000295703">
    <property type="component" value="Unassembled WGS sequence"/>
</dbReference>
<protein>
    <submittedName>
        <fullName evidence="2">Uncharacterized protein</fullName>
    </submittedName>
</protein>
<name>A0A4R8QT64_COLTR</name>
<sequence length="205" mass="22389">MASGTPSTPGDSSSASTNSSVCIDLTNETQKPRPSFPSPLWQDVGRFLFPNPLDKCTNNALQNFEDYCGQKAQKQPQPKPTLEVTTGTPCDLVALTDKTGDVAHAKPTGQAITEDHDRSPRGPQSVEESRGSDSNVGDAKALPEIPSSAVENNPHTKDQTHQFLMVRVPADRATDEQLQRLQTCAELLFHDAILYRMLYGPEERV</sequence>
<accession>A0A4R8QT64</accession>